<evidence type="ECO:0000313" key="5">
    <source>
        <dbReference type="Proteomes" id="UP000273054"/>
    </source>
</evidence>
<feature type="domain" description="PNPLA" evidence="3">
    <location>
        <begin position="7"/>
        <end position="186"/>
    </location>
</feature>
<organism evidence="4">
    <name type="scientific">Brazilian cedratvirus IHUMI</name>
    <dbReference type="NCBI Taxonomy" id="2126980"/>
    <lineage>
        <taxon>Viruses</taxon>
        <taxon>Pithoviruses</taxon>
        <taxon>Orthocedratvirinae</taxon>
        <taxon>Alphacedratvirus</taxon>
        <taxon>Alphacedratvirus brasiliense</taxon>
    </lineage>
</organism>
<dbReference type="GO" id="GO:0016042">
    <property type="term" value="P:lipid catabolic process"/>
    <property type="evidence" value="ECO:0007669"/>
    <property type="project" value="UniProtKB-UniRule"/>
</dbReference>
<gene>
    <name evidence="4" type="ORF">BRZCDTV_284</name>
</gene>
<evidence type="ECO:0000313" key="4">
    <source>
        <dbReference type="EMBL" id="SPN79336.1"/>
    </source>
</evidence>
<keyword evidence="2" id="KW-0442">Lipid degradation</keyword>
<feature type="active site" description="Proton acceptor" evidence="2">
    <location>
        <position position="173"/>
    </location>
</feature>
<dbReference type="EMBL" id="LT994651">
    <property type="protein sequence ID" value="SPN79336.1"/>
    <property type="molecule type" value="Genomic_DNA"/>
</dbReference>
<sequence length="274" mass="30065">MFYPQVLVLGPGGIKSLLALGALFRLNQEDILSKTHTFIGVSAGSLISLLLVAGYSIEDIVVEAVGEDLLHDVAVINFSASKENMGLIEHTKIRERLCNKIKAKFGKILTLKQLYLATGRSYISVASNLEEEKPHYFSWETDPDLSCVEAALYSMNIPFVFQKLNYNGLTMVDGALTDPCPVLYKDDGNTDILAISVSSSRAGEGILKYFNLVIQTPMTRLKEIALSQASSHCKHIDIACPTLDTLGFSLNAKNKSELLILGYKEAENFLKNLG</sequence>
<keyword evidence="2" id="KW-0378">Hydrolase</keyword>
<dbReference type="Proteomes" id="UP000273054">
    <property type="component" value="Segment"/>
</dbReference>
<proteinExistence type="predicted"/>
<evidence type="ECO:0000256" key="1">
    <source>
        <dbReference type="ARBA" id="ARBA00023098"/>
    </source>
</evidence>
<dbReference type="Gene3D" id="3.40.1090.10">
    <property type="entry name" value="Cytosolic phospholipase A2 catalytic domain"/>
    <property type="match status" value="2"/>
</dbReference>
<dbReference type="PANTHER" id="PTHR46394">
    <property type="entry name" value="ANNEXIN"/>
    <property type="match status" value="1"/>
</dbReference>
<accession>A0A2R8FEF1</accession>
<evidence type="ECO:0000256" key="2">
    <source>
        <dbReference type="PROSITE-ProRule" id="PRU01161"/>
    </source>
</evidence>
<keyword evidence="5" id="KW-1185">Reference proteome</keyword>
<dbReference type="Pfam" id="PF01734">
    <property type="entry name" value="Patatin"/>
    <property type="match status" value="1"/>
</dbReference>
<dbReference type="InterPro" id="IPR002641">
    <property type="entry name" value="PNPLA_dom"/>
</dbReference>
<feature type="active site" description="Nucleophile" evidence="2">
    <location>
        <position position="42"/>
    </location>
</feature>
<dbReference type="GO" id="GO:0016787">
    <property type="term" value="F:hydrolase activity"/>
    <property type="evidence" value="ECO:0007669"/>
    <property type="project" value="UniProtKB-UniRule"/>
</dbReference>
<name>A0A2R8FEF1_9VIRU</name>
<dbReference type="SUPFAM" id="SSF52151">
    <property type="entry name" value="FabD/lysophospholipase-like"/>
    <property type="match status" value="1"/>
</dbReference>
<keyword evidence="1 2" id="KW-0443">Lipid metabolism</keyword>
<dbReference type="PROSITE" id="PS51635">
    <property type="entry name" value="PNPLA"/>
    <property type="match status" value="1"/>
</dbReference>
<dbReference type="InterPro" id="IPR052580">
    <property type="entry name" value="Lipid_Hydrolase"/>
</dbReference>
<reference evidence="4" key="1">
    <citation type="submission" date="2018-03" db="EMBL/GenBank/DDBJ databases">
        <authorList>
            <consortium name="Urmite Genomes"/>
        </authorList>
    </citation>
    <scope>NUCLEOTIDE SEQUENCE [LARGE SCALE GENOMIC DNA]</scope>
    <source>
        <strain evidence="4">IHUMI-27.7</strain>
    </source>
</reference>
<feature type="short sequence motif" description="GXSXG" evidence="2">
    <location>
        <begin position="40"/>
        <end position="44"/>
    </location>
</feature>
<comment type="caution">
    <text evidence="2">Lacks conserved residue(s) required for the propagation of feature annotation.</text>
</comment>
<dbReference type="InterPro" id="IPR016035">
    <property type="entry name" value="Acyl_Trfase/lysoPLipase"/>
</dbReference>
<protein>
    <submittedName>
        <fullName evidence="4">Patatin-like phospholipase</fullName>
    </submittedName>
</protein>
<dbReference type="PANTHER" id="PTHR46394:SF1">
    <property type="entry name" value="PNPLA DOMAIN-CONTAINING PROTEIN"/>
    <property type="match status" value="1"/>
</dbReference>
<evidence type="ECO:0000259" key="3">
    <source>
        <dbReference type="PROSITE" id="PS51635"/>
    </source>
</evidence>
<feature type="short sequence motif" description="DGA/G" evidence="2">
    <location>
        <begin position="173"/>
        <end position="175"/>
    </location>
</feature>